<protein>
    <recommendedName>
        <fullName evidence="8">Lipid A biosynthesis acyltransferase</fullName>
    </recommendedName>
</protein>
<keyword evidence="4" id="KW-0808">Transferase</keyword>
<dbReference type="PANTHER" id="PTHR30606">
    <property type="entry name" value="LIPID A BIOSYNTHESIS LAUROYL ACYLTRANSFERASE"/>
    <property type="match status" value="1"/>
</dbReference>
<organism evidence="7">
    <name type="scientific">marine metagenome</name>
    <dbReference type="NCBI Taxonomy" id="408172"/>
    <lineage>
        <taxon>unclassified sequences</taxon>
        <taxon>metagenomes</taxon>
        <taxon>ecological metagenomes</taxon>
    </lineage>
</organism>
<evidence type="ECO:0000256" key="1">
    <source>
        <dbReference type="ARBA" id="ARBA00004533"/>
    </source>
</evidence>
<evidence type="ECO:0000256" key="4">
    <source>
        <dbReference type="ARBA" id="ARBA00022679"/>
    </source>
</evidence>
<proteinExistence type="predicted"/>
<evidence type="ECO:0000256" key="3">
    <source>
        <dbReference type="ARBA" id="ARBA00022519"/>
    </source>
</evidence>
<gene>
    <name evidence="7" type="ORF">METZ01_LOCUS118211</name>
</gene>
<evidence type="ECO:0000256" key="6">
    <source>
        <dbReference type="ARBA" id="ARBA00023315"/>
    </source>
</evidence>
<name>A0A381XMD6_9ZZZZ</name>
<dbReference type="GO" id="GO:0016746">
    <property type="term" value="F:acyltransferase activity"/>
    <property type="evidence" value="ECO:0007669"/>
    <property type="project" value="UniProtKB-KW"/>
</dbReference>
<accession>A0A381XMD6</accession>
<reference evidence="7" key="1">
    <citation type="submission" date="2018-05" db="EMBL/GenBank/DDBJ databases">
        <authorList>
            <person name="Lanie J.A."/>
            <person name="Ng W.-L."/>
            <person name="Kazmierczak K.M."/>
            <person name="Andrzejewski T.M."/>
            <person name="Davidsen T.M."/>
            <person name="Wayne K.J."/>
            <person name="Tettelin H."/>
            <person name="Glass J.I."/>
            <person name="Rusch D."/>
            <person name="Podicherti R."/>
            <person name="Tsui H.-C.T."/>
            <person name="Winkler M.E."/>
        </authorList>
    </citation>
    <scope>NUCLEOTIDE SEQUENCE</scope>
</reference>
<dbReference type="GO" id="GO:0008610">
    <property type="term" value="P:lipid biosynthetic process"/>
    <property type="evidence" value="ECO:0007669"/>
    <property type="project" value="UniProtKB-ARBA"/>
</dbReference>
<dbReference type="CDD" id="cd07984">
    <property type="entry name" value="LPLAT_LABLAT-like"/>
    <property type="match status" value="1"/>
</dbReference>
<dbReference type="InterPro" id="IPR004960">
    <property type="entry name" value="LipA_acyltrans"/>
</dbReference>
<dbReference type="GO" id="GO:0005886">
    <property type="term" value="C:plasma membrane"/>
    <property type="evidence" value="ECO:0007669"/>
    <property type="project" value="UniProtKB-SubCell"/>
</dbReference>
<evidence type="ECO:0000256" key="5">
    <source>
        <dbReference type="ARBA" id="ARBA00023136"/>
    </source>
</evidence>
<evidence type="ECO:0000313" key="7">
    <source>
        <dbReference type="EMBL" id="SVA65357.1"/>
    </source>
</evidence>
<sequence length="193" mass="22686">MKISGIEYLDQIKRSNKPVVFFSGHFSNFELMAMELDKFGIKLAAIYRPLNNFFLNPLMEYLRMKYICPIQIPKGVSGSREIIKKIKDEYSIALMVDQRVSEGPRLSFFNKEAHTTTIPVQIALKYNCKLVPIYIERKNGINFEMVIHEPYEITKTGVHEDDLKNNSLTINKNIEKMIIKNPTQWIWTHDRWK</sequence>
<evidence type="ECO:0008006" key="8">
    <source>
        <dbReference type="Google" id="ProtNLM"/>
    </source>
</evidence>
<evidence type="ECO:0000256" key="2">
    <source>
        <dbReference type="ARBA" id="ARBA00022475"/>
    </source>
</evidence>
<keyword evidence="5" id="KW-0472">Membrane</keyword>
<dbReference type="AlphaFoldDB" id="A0A381XMD6"/>
<keyword evidence="3" id="KW-0997">Cell inner membrane</keyword>
<dbReference type="PANTHER" id="PTHR30606:SF10">
    <property type="entry name" value="PHOSPHATIDYLINOSITOL MANNOSIDE ACYLTRANSFERASE"/>
    <property type="match status" value="1"/>
</dbReference>
<comment type="subcellular location">
    <subcellularLocation>
        <location evidence="1">Cell inner membrane</location>
    </subcellularLocation>
</comment>
<dbReference type="GO" id="GO:1901137">
    <property type="term" value="P:carbohydrate derivative biosynthetic process"/>
    <property type="evidence" value="ECO:0007669"/>
    <property type="project" value="UniProtKB-ARBA"/>
</dbReference>
<dbReference type="EMBL" id="UINC01015539">
    <property type="protein sequence ID" value="SVA65357.1"/>
    <property type="molecule type" value="Genomic_DNA"/>
</dbReference>
<keyword evidence="6" id="KW-0012">Acyltransferase</keyword>
<keyword evidence="2" id="KW-1003">Cell membrane</keyword>
<dbReference type="Pfam" id="PF03279">
    <property type="entry name" value="Lip_A_acyltrans"/>
    <property type="match status" value="1"/>
</dbReference>